<comment type="caution">
    <text evidence="1">The sequence shown here is derived from an EMBL/GenBank/DDBJ whole genome shotgun (WGS) entry which is preliminary data.</text>
</comment>
<gene>
    <name evidence="1" type="ORF">N3K66_005319</name>
</gene>
<sequence>MSKQIIAVVGATGNQGSSVAKTFLSLPGWHVRALTRDPSSPSAQSLSSLGAEVVRADLADRASLEAAFAGCAAIFLNTDFWAPYVAALKSGQEVDVARRTGYDTEILHARNAVDAAAGTAGLRRLVYSALGPMSRASGGKYSHCYHWETKNDTVDYIESAAPGLAARTSYMYPTIYHQNNFLFPKRDAATGEYILHFPGPSTTRLQVIVASRSSGAFVRALVEDEPAGTRLCAYNADVTIDQAVAAWSRVTGVEARFEQVTYEEMGKISGLIPEVLDGAGFLGEHDFMAGVAGGRVVESGTMDPPLEAMSYDDVLRLTPVEDLLSFGWPKF</sequence>
<organism evidence="1 2">
    <name type="scientific">Trichothecium roseum</name>
    <dbReference type="NCBI Taxonomy" id="47278"/>
    <lineage>
        <taxon>Eukaryota</taxon>
        <taxon>Fungi</taxon>
        <taxon>Dikarya</taxon>
        <taxon>Ascomycota</taxon>
        <taxon>Pezizomycotina</taxon>
        <taxon>Sordariomycetes</taxon>
        <taxon>Hypocreomycetidae</taxon>
        <taxon>Hypocreales</taxon>
        <taxon>Hypocreales incertae sedis</taxon>
        <taxon>Trichothecium</taxon>
    </lineage>
</organism>
<name>A0ACC0UXL7_9HYPO</name>
<evidence type="ECO:0000313" key="1">
    <source>
        <dbReference type="EMBL" id="KAI9898858.1"/>
    </source>
</evidence>
<evidence type="ECO:0000313" key="2">
    <source>
        <dbReference type="Proteomes" id="UP001163324"/>
    </source>
</evidence>
<dbReference type="Proteomes" id="UP001163324">
    <property type="component" value="Chromosome 5"/>
</dbReference>
<reference evidence="1" key="1">
    <citation type="submission" date="2022-10" db="EMBL/GenBank/DDBJ databases">
        <title>Complete Genome of Trichothecium roseum strain YXFP-22015, a Plant Pathogen Isolated from Citrus.</title>
        <authorList>
            <person name="Wang Y."/>
            <person name="Zhu L."/>
        </authorList>
    </citation>
    <scope>NUCLEOTIDE SEQUENCE</scope>
    <source>
        <strain evidence="1">YXFP-22015</strain>
    </source>
</reference>
<dbReference type="EMBL" id="CM047944">
    <property type="protein sequence ID" value="KAI9898858.1"/>
    <property type="molecule type" value="Genomic_DNA"/>
</dbReference>
<accession>A0ACC0UXL7</accession>
<proteinExistence type="predicted"/>
<protein>
    <submittedName>
        <fullName evidence="1">Uncharacterized protein</fullName>
    </submittedName>
</protein>
<keyword evidence="2" id="KW-1185">Reference proteome</keyword>